<evidence type="ECO:0008006" key="6">
    <source>
        <dbReference type="Google" id="ProtNLM"/>
    </source>
</evidence>
<dbReference type="GO" id="GO:0005524">
    <property type="term" value="F:ATP binding"/>
    <property type="evidence" value="ECO:0007669"/>
    <property type="project" value="UniProtKB-KW"/>
</dbReference>
<gene>
    <name evidence="4" type="ORF">Clacol_001294</name>
</gene>
<comment type="caution">
    <text evidence="4">The sequence shown here is derived from an EMBL/GenBank/DDBJ whole genome shotgun (WGS) entry which is preliminary data.</text>
</comment>
<dbReference type="InterPro" id="IPR027417">
    <property type="entry name" value="P-loop_NTPase"/>
</dbReference>
<dbReference type="SUPFAM" id="SSF52540">
    <property type="entry name" value="P-loop containing nucleoside triphosphate hydrolases"/>
    <property type="match status" value="1"/>
</dbReference>
<dbReference type="GO" id="GO:0016887">
    <property type="term" value="F:ATP hydrolysis activity"/>
    <property type="evidence" value="ECO:0007669"/>
    <property type="project" value="InterPro"/>
</dbReference>
<keyword evidence="5" id="KW-1185">Reference proteome</keyword>
<proteinExistence type="inferred from homology"/>
<dbReference type="EMBL" id="BPWL01000002">
    <property type="protein sequence ID" value="GJJ07095.1"/>
    <property type="molecule type" value="Genomic_DNA"/>
</dbReference>
<evidence type="ECO:0000313" key="5">
    <source>
        <dbReference type="Proteomes" id="UP001050691"/>
    </source>
</evidence>
<evidence type="ECO:0000313" key="4">
    <source>
        <dbReference type="EMBL" id="GJJ07095.1"/>
    </source>
</evidence>
<dbReference type="Proteomes" id="UP001050691">
    <property type="component" value="Unassembled WGS sequence"/>
</dbReference>
<dbReference type="NCBIfam" id="NF040713">
    <property type="entry name" value="ZapE"/>
    <property type="match status" value="1"/>
</dbReference>
<dbReference type="AlphaFoldDB" id="A0AAV4ZYV9"/>
<sequence length="497" mass="55504">MPARPRGLRVTTLSLSCSRSPGLSRVSVRPLNANVSAVIPIIRTNHTLSHTPSGHLSQQPVDISSFNSTHRNHGRPGLKDTSADVISIFKEVPSLTPRTRYHELVAQGIIRDDPYQRTIIDKLQNLHDELKSYDRPIIPLPSRPSLLDKLFNRSPTPETLLDSFSSPKGLYLYGDVGTGKSMLMDLFYDTLPPNVRRKRRAHFHAFMIDVHKRVHAVKTSAGHNGIADPILPVARDLANEATVLCFDEFQVTDIVDAMILRRLFECLLQFGVVSVMTSNRHPDELYKNGIQRSSFIPCIELIKSRFGVTDLDSGTDYRRIPRALNHVYYHPLTPENGKEMKKLFNAMAGDAPVVYDKQLMIWGRALTVPESAGKIAKFTFNQLCGQPLSAADYIELTREFHTIFLLDVPQMGLNQKDLTKLLTTSAVPIHQVFSDDAAESKSLSDHQRSVMDDLGISTEVGTSSLFSGEEEVFAFARACSRLVQMGTKEWALTAKGD</sequence>
<evidence type="ECO:0000256" key="1">
    <source>
        <dbReference type="ARBA" id="ARBA00010322"/>
    </source>
</evidence>
<comment type="similarity">
    <text evidence="1">Belongs to the AFG1 ATPase family.</text>
</comment>
<dbReference type="GO" id="GO:0006515">
    <property type="term" value="P:protein quality control for misfolded or incompletely synthesized proteins"/>
    <property type="evidence" value="ECO:0007669"/>
    <property type="project" value="TreeGrafter"/>
</dbReference>
<reference evidence="4" key="1">
    <citation type="submission" date="2021-10" db="EMBL/GenBank/DDBJ databases">
        <title>De novo Genome Assembly of Clathrus columnatus (Basidiomycota, Fungi) Using Illumina and Nanopore Sequence Data.</title>
        <authorList>
            <person name="Ogiso-Tanaka E."/>
            <person name="Itagaki H."/>
            <person name="Hosoya T."/>
            <person name="Hosaka K."/>
        </authorList>
    </citation>
    <scope>NUCLEOTIDE SEQUENCE</scope>
    <source>
        <strain evidence="4">MO-923</strain>
    </source>
</reference>
<evidence type="ECO:0000256" key="2">
    <source>
        <dbReference type="ARBA" id="ARBA00022741"/>
    </source>
</evidence>
<accession>A0AAV4ZYV9</accession>
<keyword evidence="2" id="KW-0547">Nucleotide-binding</keyword>
<evidence type="ECO:0000256" key="3">
    <source>
        <dbReference type="ARBA" id="ARBA00022840"/>
    </source>
</evidence>
<keyword evidence="3" id="KW-0067">ATP-binding</keyword>
<organism evidence="4 5">
    <name type="scientific">Clathrus columnatus</name>
    <dbReference type="NCBI Taxonomy" id="1419009"/>
    <lineage>
        <taxon>Eukaryota</taxon>
        <taxon>Fungi</taxon>
        <taxon>Dikarya</taxon>
        <taxon>Basidiomycota</taxon>
        <taxon>Agaricomycotina</taxon>
        <taxon>Agaricomycetes</taxon>
        <taxon>Phallomycetidae</taxon>
        <taxon>Phallales</taxon>
        <taxon>Clathraceae</taxon>
        <taxon>Clathrus</taxon>
    </lineage>
</organism>
<dbReference type="InterPro" id="IPR005654">
    <property type="entry name" value="ATPase_AFG1-like"/>
</dbReference>
<dbReference type="GO" id="GO:0005739">
    <property type="term" value="C:mitochondrion"/>
    <property type="evidence" value="ECO:0007669"/>
    <property type="project" value="TreeGrafter"/>
</dbReference>
<protein>
    <recommendedName>
        <fullName evidence="6">AFG1-like ATPase</fullName>
    </recommendedName>
</protein>
<name>A0AAV4ZYV9_9AGAM</name>
<dbReference type="Gene3D" id="3.40.50.300">
    <property type="entry name" value="P-loop containing nucleotide triphosphate hydrolases"/>
    <property type="match status" value="1"/>
</dbReference>
<dbReference type="PANTHER" id="PTHR12169">
    <property type="entry name" value="ATPASE N2B"/>
    <property type="match status" value="1"/>
</dbReference>
<dbReference type="Pfam" id="PF03969">
    <property type="entry name" value="AFG1_ATPase"/>
    <property type="match status" value="1"/>
</dbReference>
<dbReference type="PANTHER" id="PTHR12169:SF6">
    <property type="entry name" value="AFG1-LIKE ATPASE"/>
    <property type="match status" value="1"/>
</dbReference>